<organism evidence="7">
    <name type="scientific">bioreactor metagenome</name>
    <dbReference type="NCBI Taxonomy" id="1076179"/>
    <lineage>
        <taxon>unclassified sequences</taxon>
        <taxon>metagenomes</taxon>
        <taxon>ecological metagenomes</taxon>
    </lineage>
</organism>
<accession>A0A644ZWS1</accession>
<feature type="transmembrane region" description="Helical" evidence="6">
    <location>
        <begin position="147"/>
        <end position="170"/>
    </location>
</feature>
<keyword evidence="4 6" id="KW-1133">Transmembrane helix</keyword>
<evidence type="ECO:0000256" key="1">
    <source>
        <dbReference type="ARBA" id="ARBA00004651"/>
    </source>
</evidence>
<keyword evidence="3 6" id="KW-0812">Transmembrane</keyword>
<dbReference type="InterPro" id="IPR001123">
    <property type="entry name" value="LeuE-type"/>
</dbReference>
<protein>
    <submittedName>
        <fullName evidence="7">Arginine exporter protein ArgO</fullName>
    </submittedName>
</protein>
<keyword evidence="5 6" id="KW-0472">Membrane</keyword>
<feature type="transmembrane region" description="Helical" evidence="6">
    <location>
        <begin position="68"/>
        <end position="89"/>
    </location>
</feature>
<comment type="subcellular location">
    <subcellularLocation>
        <location evidence="1">Cell membrane</location>
        <topology evidence="1">Multi-pass membrane protein</topology>
    </subcellularLocation>
</comment>
<comment type="caution">
    <text evidence="7">The sequence shown here is derived from an EMBL/GenBank/DDBJ whole genome shotgun (WGS) entry which is preliminary data.</text>
</comment>
<evidence type="ECO:0000256" key="6">
    <source>
        <dbReference type="SAM" id="Phobius"/>
    </source>
</evidence>
<proteinExistence type="predicted"/>
<sequence length="214" mass="22775">MELPFFTGMATGAGLIIAIGAQNAFVLTQGIRKQHRFAVALICSLCDALLISAGVAGMGSLIEQSPKLLGIAASLGALFLFVYGLKSLVSVFRAGQGLEEAEGKVVSRKQVVLTTLAITLLNPHVYLDTVVLLGGISATFEGAGRLLFGAGALSMSFVWFFTLAYGSALLAPLFKKPITWRILNGAIFLIMWSIAYKLLVYAGILQTIQNMWAS</sequence>
<feature type="transmembrane region" description="Helical" evidence="6">
    <location>
        <begin position="6"/>
        <end position="25"/>
    </location>
</feature>
<feature type="transmembrane region" description="Helical" evidence="6">
    <location>
        <begin position="182"/>
        <end position="204"/>
    </location>
</feature>
<dbReference type="Pfam" id="PF01810">
    <property type="entry name" value="LysE"/>
    <property type="match status" value="1"/>
</dbReference>
<gene>
    <name evidence="7" type="primary">argO_3</name>
    <name evidence="7" type="ORF">SDC9_88686</name>
</gene>
<evidence type="ECO:0000256" key="4">
    <source>
        <dbReference type="ARBA" id="ARBA00022989"/>
    </source>
</evidence>
<feature type="transmembrane region" description="Helical" evidence="6">
    <location>
        <begin position="37"/>
        <end position="62"/>
    </location>
</feature>
<reference evidence="7" key="1">
    <citation type="submission" date="2019-08" db="EMBL/GenBank/DDBJ databases">
        <authorList>
            <person name="Kucharzyk K."/>
            <person name="Murdoch R.W."/>
            <person name="Higgins S."/>
            <person name="Loffler F."/>
        </authorList>
    </citation>
    <scope>NUCLEOTIDE SEQUENCE</scope>
</reference>
<dbReference type="GO" id="GO:0005886">
    <property type="term" value="C:plasma membrane"/>
    <property type="evidence" value="ECO:0007669"/>
    <property type="project" value="UniProtKB-SubCell"/>
</dbReference>
<dbReference type="AlphaFoldDB" id="A0A644ZWS1"/>
<evidence type="ECO:0000256" key="3">
    <source>
        <dbReference type="ARBA" id="ARBA00022692"/>
    </source>
</evidence>
<name>A0A644ZWS1_9ZZZZ</name>
<dbReference type="PANTHER" id="PTHR30086:SF20">
    <property type="entry name" value="ARGININE EXPORTER PROTEIN ARGO-RELATED"/>
    <property type="match status" value="1"/>
</dbReference>
<evidence type="ECO:0000256" key="2">
    <source>
        <dbReference type="ARBA" id="ARBA00022475"/>
    </source>
</evidence>
<dbReference type="GO" id="GO:0015171">
    <property type="term" value="F:amino acid transmembrane transporter activity"/>
    <property type="evidence" value="ECO:0007669"/>
    <property type="project" value="TreeGrafter"/>
</dbReference>
<feature type="transmembrane region" description="Helical" evidence="6">
    <location>
        <begin position="110"/>
        <end position="127"/>
    </location>
</feature>
<keyword evidence="2" id="KW-1003">Cell membrane</keyword>
<dbReference type="EMBL" id="VSSQ01009577">
    <property type="protein sequence ID" value="MPM42024.1"/>
    <property type="molecule type" value="Genomic_DNA"/>
</dbReference>
<dbReference type="PANTHER" id="PTHR30086">
    <property type="entry name" value="ARGININE EXPORTER PROTEIN ARGO"/>
    <property type="match status" value="1"/>
</dbReference>
<evidence type="ECO:0000256" key="5">
    <source>
        <dbReference type="ARBA" id="ARBA00023136"/>
    </source>
</evidence>
<evidence type="ECO:0000313" key="7">
    <source>
        <dbReference type="EMBL" id="MPM42024.1"/>
    </source>
</evidence>